<dbReference type="InterPro" id="IPR026960">
    <property type="entry name" value="RVT-Znf"/>
</dbReference>
<reference evidence="2" key="1">
    <citation type="submission" date="2023-08" db="EMBL/GenBank/DDBJ databases">
        <title>A de novo genome assembly of Solanum verrucosum Schlechtendal, a Mexican diploid species geographically isolated from the other diploid A-genome species in potato relatives.</title>
        <authorList>
            <person name="Hosaka K."/>
        </authorList>
    </citation>
    <scope>NUCLEOTIDE SEQUENCE</scope>
    <source>
        <tissue evidence="2">Young leaves</tissue>
    </source>
</reference>
<dbReference type="PANTHER" id="PTHR47723">
    <property type="entry name" value="OS05G0353850 PROTEIN"/>
    <property type="match status" value="1"/>
</dbReference>
<dbReference type="InterPro" id="IPR044730">
    <property type="entry name" value="RNase_H-like_dom_plant"/>
</dbReference>
<accession>A0AAF0PVI7</accession>
<dbReference type="CDD" id="cd06222">
    <property type="entry name" value="RNase_H_like"/>
    <property type="match status" value="1"/>
</dbReference>
<organism evidence="2 3">
    <name type="scientific">Solanum verrucosum</name>
    <dbReference type="NCBI Taxonomy" id="315347"/>
    <lineage>
        <taxon>Eukaryota</taxon>
        <taxon>Viridiplantae</taxon>
        <taxon>Streptophyta</taxon>
        <taxon>Embryophyta</taxon>
        <taxon>Tracheophyta</taxon>
        <taxon>Spermatophyta</taxon>
        <taxon>Magnoliopsida</taxon>
        <taxon>eudicotyledons</taxon>
        <taxon>Gunneridae</taxon>
        <taxon>Pentapetalae</taxon>
        <taxon>asterids</taxon>
        <taxon>lamiids</taxon>
        <taxon>Solanales</taxon>
        <taxon>Solanaceae</taxon>
        <taxon>Solanoideae</taxon>
        <taxon>Solaneae</taxon>
        <taxon>Solanum</taxon>
    </lineage>
</organism>
<sequence>MKRVKKALTLWSWATYGDIFQQLIVREEIAKVKERLFEEVPNCENRIIMQRAQVEFTKYLHLEERYWQQKAGLLYKVSSNCDTCHNLREIKEFLTEDGWDLGEMKRLLPAHVMEHTRNYMGGIQLNNQQDKAWWTKNSKGSFTIKSAWELLRNKEEVQEDFSLLWMKGLPFKISFLIWRIWKGKLLVGQLLHSWSTDTSNDCSCCHNPKIESIEHLFYNGEMAKGIRNHYTSAVGVQRGSFPKQSVRLWWKAEGGWCDVIQLMESCYPKISYKIVRWSAPPPKWLKCNTDGASRGNPGPSSAAFCIRDSGGEIIVAKGFLLPNTTNMVAEARPIREGLMYCRDNKLNYIVIETDSPAMVQILEGKWEAPWNVSVEINLIKWLLTLITVSVQHSFREGNTLADYFTNLVFDFAGNYQFNNFQEVPSQGRRLINLDKHNNPNIRKSSK</sequence>
<dbReference type="AlphaFoldDB" id="A0AAF0PVI7"/>
<dbReference type="Pfam" id="PF13966">
    <property type="entry name" value="zf-RVT"/>
    <property type="match status" value="1"/>
</dbReference>
<dbReference type="InterPro" id="IPR002156">
    <property type="entry name" value="RNaseH_domain"/>
</dbReference>
<dbReference type="Pfam" id="PF13456">
    <property type="entry name" value="RVT_3"/>
    <property type="match status" value="1"/>
</dbReference>
<evidence type="ECO:0000259" key="1">
    <source>
        <dbReference type="PROSITE" id="PS50879"/>
    </source>
</evidence>
<dbReference type="Proteomes" id="UP001234989">
    <property type="component" value="Chromosome 1"/>
</dbReference>
<dbReference type="InterPro" id="IPR036397">
    <property type="entry name" value="RNaseH_sf"/>
</dbReference>
<dbReference type="EMBL" id="CP133612">
    <property type="protein sequence ID" value="WMV09401.1"/>
    <property type="molecule type" value="Genomic_DNA"/>
</dbReference>
<gene>
    <name evidence="2" type="ORF">MTR67_002786</name>
</gene>
<proteinExistence type="predicted"/>
<dbReference type="InterPro" id="IPR053151">
    <property type="entry name" value="RNase_H-like"/>
</dbReference>
<feature type="domain" description="RNase H type-1" evidence="1">
    <location>
        <begin position="281"/>
        <end position="410"/>
    </location>
</feature>
<name>A0AAF0PVI7_SOLVR</name>
<protein>
    <recommendedName>
        <fullName evidence="1">RNase H type-1 domain-containing protein</fullName>
    </recommendedName>
</protein>
<dbReference type="GO" id="GO:0003676">
    <property type="term" value="F:nucleic acid binding"/>
    <property type="evidence" value="ECO:0007669"/>
    <property type="project" value="InterPro"/>
</dbReference>
<evidence type="ECO:0000313" key="3">
    <source>
        <dbReference type="Proteomes" id="UP001234989"/>
    </source>
</evidence>
<dbReference type="PANTHER" id="PTHR47723:SF24">
    <property type="entry name" value="RNASE H TYPE-1 DOMAIN-CONTAINING PROTEIN"/>
    <property type="match status" value="1"/>
</dbReference>
<dbReference type="InterPro" id="IPR012337">
    <property type="entry name" value="RNaseH-like_sf"/>
</dbReference>
<dbReference type="SUPFAM" id="SSF53098">
    <property type="entry name" value="Ribonuclease H-like"/>
    <property type="match status" value="1"/>
</dbReference>
<dbReference type="Gene3D" id="3.30.420.10">
    <property type="entry name" value="Ribonuclease H-like superfamily/Ribonuclease H"/>
    <property type="match status" value="1"/>
</dbReference>
<evidence type="ECO:0000313" key="2">
    <source>
        <dbReference type="EMBL" id="WMV09401.1"/>
    </source>
</evidence>
<keyword evidence="3" id="KW-1185">Reference proteome</keyword>
<dbReference type="GO" id="GO:0004523">
    <property type="term" value="F:RNA-DNA hybrid ribonuclease activity"/>
    <property type="evidence" value="ECO:0007669"/>
    <property type="project" value="InterPro"/>
</dbReference>
<dbReference type="PROSITE" id="PS50879">
    <property type="entry name" value="RNASE_H_1"/>
    <property type="match status" value="1"/>
</dbReference>